<dbReference type="InterPro" id="IPR002110">
    <property type="entry name" value="Ankyrin_rpt"/>
</dbReference>
<dbReference type="PROSITE" id="PS01179">
    <property type="entry name" value="PID"/>
    <property type="match status" value="1"/>
</dbReference>
<dbReference type="EMBL" id="CAJNOK010006622">
    <property type="protein sequence ID" value="CAF1009390.1"/>
    <property type="molecule type" value="Genomic_DNA"/>
</dbReference>
<dbReference type="Pfam" id="PF01129">
    <property type="entry name" value="ART"/>
    <property type="match status" value="1"/>
</dbReference>
<comment type="similarity">
    <text evidence="1 7">Belongs to the Arg-specific ADP-ribosyltransferase family.</text>
</comment>
<comment type="caution">
    <text evidence="10">The sequence shown here is derived from an EMBL/GenBank/DDBJ whole genome shotgun (WGS) entry which is preliminary data.</text>
</comment>
<evidence type="ECO:0000256" key="8">
    <source>
        <dbReference type="SAM" id="MobiDB-lite"/>
    </source>
</evidence>
<dbReference type="PANTHER" id="PTHR47695">
    <property type="entry name" value="PID DOMAIN-CONTAINING PROTEIN"/>
    <property type="match status" value="1"/>
</dbReference>
<name>A0A8S2DYH6_9BILA</name>
<dbReference type="PROSITE" id="PS51996">
    <property type="entry name" value="TR_MART"/>
    <property type="match status" value="1"/>
</dbReference>
<dbReference type="PROSITE" id="PS50297">
    <property type="entry name" value="ANK_REP_REGION"/>
    <property type="match status" value="1"/>
</dbReference>
<evidence type="ECO:0000313" key="10">
    <source>
        <dbReference type="EMBL" id="CAF1009390.1"/>
    </source>
</evidence>
<keyword evidence="6" id="KW-0040">ANK repeat</keyword>
<feature type="region of interest" description="Disordered" evidence="8">
    <location>
        <begin position="1"/>
        <end position="25"/>
    </location>
</feature>
<evidence type="ECO:0000256" key="5">
    <source>
        <dbReference type="ARBA" id="ARBA00047597"/>
    </source>
</evidence>
<keyword evidence="4" id="KW-0548">Nucleotidyltransferase</keyword>
<evidence type="ECO:0000256" key="3">
    <source>
        <dbReference type="ARBA" id="ARBA00022679"/>
    </source>
</evidence>
<dbReference type="SUPFAM" id="SSF56399">
    <property type="entry name" value="ADP-ribosylation"/>
    <property type="match status" value="1"/>
</dbReference>
<dbReference type="GO" id="GO:0106274">
    <property type="term" value="F:NAD+-protein-arginine ADP-ribosyltransferase activity"/>
    <property type="evidence" value="ECO:0007669"/>
    <property type="project" value="UniProtKB-EC"/>
</dbReference>
<keyword evidence="7" id="KW-0521">NADP</keyword>
<dbReference type="SMART" id="SM00248">
    <property type="entry name" value="ANK"/>
    <property type="match status" value="2"/>
</dbReference>
<feature type="compositionally biased region" description="Polar residues" evidence="8">
    <location>
        <begin position="171"/>
        <end position="203"/>
    </location>
</feature>
<dbReference type="EC" id="2.4.2.31" evidence="7"/>
<evidence type="ECO:0000259" key="9">
    <source>
        <dbReference type="PROSITE" id="PS01179"/>
    </source>
</evidence>
<dbReference type="GO" id="GO:0016779">
    <property type="term" value="F:nucleotidyltransferase activity"/>
    <property type="evidence" value="ECO:0007669"/>
    <property type="project" value="UniProtKB-KW"/>
</dbReference>
<feature type="compositionally biased region" description="Polar residues" evidence="8">
    <location>
        <begin position="1"/>
        <end position="10"/>
    </location>
</feature>
<dbReference type="EMBL" id="CAJOBA010006629">
    <property type="protein sequence ID" value="CAF3778201.1"/>
    <property type="molecule type" value="Genomic_DNA"/>
</dbReference>
<protein>
    <recommendedName>
        <fullName evidence="7">NAD(P)(+)--arginine ADP-ribosyltransferase</fullName>
        <ecNumber evidence="7">2.4.2.31</ecNumber>
    </recommendedName>
    <alternativeName>
        <fullName evidence="7">Mono(ADP-ribosyl)transferase</fullName>
    </alternativeName>
</protein>
<evidence type="ECO:0000313" key="12">
    <source>
        <dbReference type="Proteomes" id="UP000677228"/>
    </source>
</evidence>
<dbReference type="Gene3D" id="1.25.40.20">
    <property type="entry name" value="Ankyrin repeat-containing domain"/>
    <property type="match status" value="1"/>
</dbReference>
<comment type="catalytic activity">
    <reaction evidence="5 7">
        <text>L-arginyl-[protein] + NAD(+) = N(omega)-(ADP-D-ribosyl)-L-arginyl-[protein] + nicotinamide + H(+)</text>
        <dbReference type="Rhea" id="RHEA:19149"/>
        <dbReference type="Rhea" id="RHEA-COMP:10532"/>
        <dbReference type="Rhea" id="RHEA-COMP:15087"/>
        <dbReference type="ChEBI" id="CHEBI:15378"/>
        <dbReference type="ChEBI" id="CHEBI:17154"/>
        <dbReference type="ChEBI" id="CHEBI:29965"/>
        <dbReference type="ChEBI" id="CHEBI:57540"/>
        <dbReference type="ChEBI" id="CHEBI:142554"/>
        <dbReference type="EC" id="2.4.2.31"/>
    </reaction>
</comment>
<dbReference type="InterPro" id="IPR036770">
    <property type="entry name" value="Ankyrin_rpt-contain_sf"/>
</dbReference>
<dbReference type="GO" id="GO:0005737">
    <property type="term" value="C:cytoplasm"/>
    <property type="evidence" value="ECO:0007669"/>
    <property type="project" value="TreeGrafter"/>
</dbReference>
<dbReference type="AlphaFoldDB" id="A0A8S2DYH6"/>
<dbReference type="PANTHER" id="PTHR47695:SF3">
    <property type="entry name" value="PID DOMAIN-CONTAINING PROTEIN"/>
    <property type="match status" value="1"/>
</dbReference>
<reference evidence="10" key="1">
    <citation type="submission" date="2021-02" db="EMBL/GenBank/DDBJ databases">
        <authorList>
            <person name="Nowell W R."/>
        </authorList>
    </citation>
    <scope>NUCLEOTIDE SEQUENCE</scope>
</reference>
<dbReference type="SMART" id="SM00462">
    <property type="entry name" value="PTB"/>
    <property type="match status" value="1"/>
</dbReference>
<dbReference type="InterPro" id="IPR006020">
    <property type="entry name" value="PTB/PI_dom"/>
</dbReference>
<dbReference type="Gene3D" id="2.30.29.30">
    <property type="entry name" value="Pleckstrin-homology domain (PH domain)/Phosphotyrosine-binding domain (PTB)"/>
    <property type="match status" value="1"/>
</dbReference>
<dbReference type="Pfam" id="PF00640">
    <property type="entry name" value="PID"/>
    <property type="match status" value="1"/>
</dbReference>
<dbReference type="Proteomes" id="UP000682733">
    <property type="component" value="Unassembled WGS sequence"/>
</dbReference>
<dbReference type="InterPro" id="IPR011993">
    <property type="entry name" value="PH-like_dom_sf"/>
</dbReference>
<keyword evidence="2 7" id="KW-0328">Glycosyltransferase</keyword>
<evidence type="ECO:0000256" key="4">
    <source>
        <dbReference type="ARBA" id="ARBA00022695"/>
    </source>
</evidence>
<dbReference type="SUPFAM" id="SSF48403">
    <property type="entry name" value="Ankyrin repeat"/>
    <property type="match status" value="1"/>
</dbReference>
<dbReference type="PROSITE" id="PS50088">
    <property type="entry name" value="ANK_REPEAT"/>
    <property type="match status" value="1"/>
</dbReference>
<feature type="domain" description="PID" evidence="9">
    <location>
        <begin position="29"/>
        <end position="167"/>
    </location>
</feature>
<dbReference type="Pfam" id="PF12796">
    <property type="entry name" value="Ank_2"/>
    <property type="match status" value="1"/>
</dbReference>
<accession>A0A8S2DYH6</accession>
<keyword evidence="7" id="KW-0520">NAD</keyword>
<evidence type="ECO:0000256" key="7">
    <source>
        <dbReference type="RuleBase" id="RU361228"/>
    </source>
</evidence>
<sequence>MTNADQTTTVDNDRPERSLANGSTKFDEDGLSFKAKLIGIEDVPKDRDEKVCLDSMFKLKAVAKALANAKGEHKQKIEINLTLLGVKLYEESTKKLIISHEIERISFVVTDPKDSRAFGYIYNTRDDQHRFYAMKMERPAALIVVLLKELFDTAFEQFKNNTETAIVPKQNTRNTNNNIATGSTLTSAESSSIVPKPTATTSADKMKAEPVPASTTISPFYIACRNNNVELVKELLKTMTSAAISRIEPNGSTALHIASYKGHKEIVELLLQKGANHAIINKYNCTPLQEAKTDEIKQLIITRRKNTRFCCEMVEWILATNDADYQAHEYWKKLELYVKDPKFYQFIRHIKRHYIEKELKDIDGIDTIRQYFDRALTEDDPLYLIKAYTADTGFYYALNAHLAQLHLDNLTAEDNLSRAYLIAIIARHPKFDTLSYIGTTYRGMLITDDDLNQYKIGTRILTKAFSSTSKQMSVACKFLGRSGGGNRFDALCTYKIRNRRTALDIEKVSVFEDEREVLILPYSAFKIIDIRRNKSQIEIKLNECEPWD</sequence>
<evidence type="ECO:0000256" key="1">
    <source>
        <dbReference type="ARBA" id="ARBA00009558"/>
    </source>
</evidence>
<dbReference type="InterPro" id="IPR000768">
    <property type="entry name" value="ART"/>
</dbReference>
<dbReference type="Proteomes" id="UP000677228">
    <property type="component" value="Unassembled WGS sequence"/>
</dbReference>
<dbReference type="Gene3D" id="3.90.176.10">
    <property type="entry name" value="Toxin ADP-ribosyltransferase, Chain A, domain 1"/>
    <property type="match status" value="1"/>
</dbReference>
<proteinExistence type="inferred from homology"/>
<evidence type="ECO:0000256" key="2">
    <source>
        <dbReference type="ARBA" id="ARBA00022676"/>
    </source>
</evidence>
<evidence type="ECO:0000256" key="6">
    <source>
        <dbReference type="PROSITE-ProRule" id="PRU00023"/>
    </source>
</evidence>
<dbReference type="SUPFAM" id="SSF50729">
    <property type="entry name" value="PH domain-like"/>
    <property type="match status" value="1"/>
</dbReference>
<gene>
    <name evidence="10" type="ORF">OVA965_LOCUS14964</name>
    <name evidence="11" type="ORF">TMI583_LOCUS14966</name>
</gene>
<feature type="repeat" description="ANK" evidence="6">
    <location>
        <begin position="250"/>
        <end position="282"/>
    </location>
</feature>
<keyword evidence="3 7" id="KW-0808">Transferase</keyword>
<organism evidence="10 12">
    <name type="scientific">Didymodactylos carnosus</name>
    <dbReference type="NCBI Taxonomy" id="1234261"/>
    <lineage>
        <taxon>Eukaryota</taxon>
        <taxon>Metazoa</taxon>
        <taxon>Spiralia</taxon>
        <taxon>Gnathifera</taxon>
        <taxon>Rotifera</taxon>
        <taxon>Eurotatoria</taxon>
        <taxon>Bdelloidea</taxon>
        <taxon>Philodinida</taxon>
        <taxon>Philodinidae</taxon>
        <taxon>Didymodactylos</taxon>
    </lineage>
</organism>
<evidence type="ECO:0000313" key="11">
    <source>
        <dbReference type="EMBL" id="CAF3778201.1"/>
    </source>
</evidence>
<feature type="region of interest" description="Disordered" evidence="8">
    <location>
        <begin position="171"/>
        <end position="207"/>
    </location>
</feature>